<feature type="active site" description="Charge relay system" evidence="6">
    <location>
        <position position="287"/>
    </location>
</feature>
<keyword evidence="2" id="KW-0134">Cell wall</keyword>
<feature type="compositionally biased region" description="Polar residues" evidence="7">
    <location>
        <begin position="190"/>
        <end position="201"/>
    </location>
</feature>
<keyword evidence="5 6" id="KW-0720">Serine protease</keyword>
<dbReference type="PANTHER" id="PTHR43806:SF65">
    <property type="entry name" value="SERINE PROTEASE APRX"/>
    <property type="match status" value="1"/>
</dbReference>
<feature type="signal peptide" evidence="8">
    <location>
        <begin position="1"/>
        <end position="30"/>
    </location>
</feature>
<dbReference type="SUPFAM" id="SSF52025">
    <property type="entry name" value="PA domain"/>
    <property type="match status" value="1"/>
</dbReference>
<dbReference type="Proteomes" id="UP000647860">
    <property type="component" value="Unassembled WGS sequence"/>
</dbReference>
<evidence type="ECO:0000259" key="10">
    <source>
        <dbReference type="Pfam" id="PF02225"/>
    </source>
</evidence>
<dbReference type="EMBL" id="BOPA01000039">
    <property type="protein sequence ID" value="GIJ18370.1"/>
    <property type="molecule type" value="Genomic_DNA"/>
</dbReference>
<evidence type="ECO:0000256" key="8">
    <source>
        <dbReference type="SAM" id="SignalP"/>
    </source>
</evidence>
<dbReference type="InterPro" id="IPR046450">
    <property type="entry name" value="PA_dom_sf"/>
</dbReference>
<dbReference type="Pfam" id="PF00082">
    <property type="entry name" value="Peptidase_S8"/>
    <property type="match status" value="1"/>
</dbReference>
<feature type="active site" description="Charge relay system" evidence="6">
    <location>
        <position position="462"/>
    </location>
</feature>
<dbReference type="InterPro" id="IPR000209">
    <property type="entry name" value="Peptidase_S8/S53_dom"/>
</dbReference>
<dbReference type="PRINTS" id="PR00723">
    <property type="entry name" value="SUBTILISIN"/>
</dbReference>
<feature type="chain" id="PRO_5046691198" evidence="8">
    <location>
        <begin position="31"/>
        <end position="1260"/>
    </location>
</feature>
<dbReference type="SUPFAM" id="SSF52743">
    <property type="entry name" value="Subtilisin-like"/>
    <property type="match status" value="1"/>
</dbReference>
<feature type="region of interest" description="Disordered" evidence="7">
    <location>
        <begin position="29"/>
        <end position="87"/>
    </location>
</feature>
<evidence type="ECO:0000256" key="1">
    <source>
        <dbReference type="ARBA" id="ARBA00011073"/>
    </source>
</evidence>
<feature type="compositionally biased region" description="Polar residues" evidence="7">
    <location>
        <begin position="53"/>
        <end position="62"/>
    </location>
</feature>
<dbReference type="InterPro" id="IPR013783">
    <property type="entry name" value="Ig-like_fold"/>
</dbReference>
<feature type="domain" description="PA" evidence="10">
    <location>
        <begin position="830"/>
        <end position="910"/>
    </location>
</feature>
<organism evidence="11 12">
    <name type="scientific">Micromonospora gifhornensis</name>
    <dbReference type="NCBI Taxonomy" id="84594"/>
    <lineage>
        <taxon>Bacteria</taxon>
        <taxon>Bacillati</taxon>
        <taxon>Actinomycetota</taxon>
        <taxon>Actinomycetes</taxon>
        <taxon>Micromonosporales</taxon>
        <taxon>Micromonosporaceae</taxon>
        <taxon>Micromonospora</taxon>
    </lineage>
</organism>
<dbReference type="Pfam" id="PF02225">
    <property type="entry name" value="PA"/>
    <property type="match status" value="1"/>
</dbReference>
<evidence type="ECO:0000259" key="9">
    <source>
        <dbReference type="Pfam" id="PF00082"/>
    </source>
</evidence>
<gene>
    <name evidence="11" type="ORF">Vgi01_50540</name>
</gene>
<dbReference type="InterPro" id="IPR036852">
    <property type="entry name" value="Peptidase_S8/S53_dom_sf"/>
</dbReference>
<protein>
    <submittedName>
        <fullName evidence="11">Peptidase</fullName>
    </submittedName>
</protein>
<comment type="similarity">
    <text evidence="1 6">Belongs to the peptidase S8 family.</text>
</comment>
<keyword evidence="4 6" id="KW-0378">Hydrolase</keyword>
<dbReference type="InterPro" id="IPR023828">
    <property type="entry name" value="Peptidase_S8_Ser-AS"/>
</dbReference>
<name>A0ABQ4IKC7_9ACTN</name>
<dbReference type="Gene3D" id="2.60.40.10">
    <property type="entry name" value="Immunoglobulins"/>
    <property type="match status" value="1"/>
</dbReference>
<dbReference type="Gene3D" id="3.40.50.200">
    <property type="entry name" value="Peptidase S8/S53 domain"/>
    <property type="match status" value="1"/>
</dbReference>
<dbReference type="InterPro" id="IPR050131">
    <property type="entry name" value="Peptidase_S8_subtilisin-like"/>
</dbReference>
<evidence type="ECO:0000256" key="4">
    <source>
        <dbReference type="ARBA" id="ARBA00022801"/>
    </source>
</evidence>
<proteinExistence type="inferred from homology"/>
<dbReference type="PROSITE" id="PS51892">
    <property type="entry name" value="SUBTILASE"/>
    <property type="match status" value="1"/>
</dbReference>
<keyword evidence="8" id="KW-0732">Signal</keyword>
<evidence type="ECO:0000313" key="12">
    <source>
        <dbReference type="Proteomes" id="UP000647860"/>
    </source>
</evidence>
<dbReference type="PIRSF" id="PIRSF037852">
    <property type="entry name" value="Subtilisin_rel_SAV5721"/>
    <property type="match status" value="1"/>
</dbReference>
<evidence type="ECO:0000256" key="7">
    <source>
        <dbReference type="SAM" id="MobiDB-lite"/>
    </source>
</evidence>
<evidence type="ECO:0000256" key="6">
    <source>
        <dbReference type="PROSITE-ProRule" id="PRU01240"/>
    </source>
</evidence>
<accession>A0ABQ4IKC7</accession>
<dbReference type="PANTHER" id="PTHR43806">
    <property type="entry name" value="PEPTIDASE S8"/>
    <property type="match status" value="1"/>
</dbReference>
<evidence type="ECO:0000256" key="5">
    <source>
        <dbReference type="ARBA" id="ARBA00022825"/>
    </source>
</evidence>
<evidence type="ECO:0000256" key="3">
    <source>
        <dbReference type="ARBA" id="ARBA00022670"/>
    </source>
</evidence>
<dbReference type="InterPro" id="IPR003137">
    <property type="entry name" value="PA_domain"/>
</dbReference>
<dbReference type="PROSITE" id="PS00138">
    <property type="entry name" value="SUBTILASE_SER"/>
    <property type="match status" value="1"/>
</dbReference>
<comment type="caution">
    <text evidence="11">The sequence shown here is derived from an EMBL/GenBank/DDBJ whole genome shotgun (WGS) entry which is preliminary data.</text>
</comment>
<keyword evidence="2" id="KW-0964">Secreted</keyword>
<feature type="domain" description="Peptidase S8/S53" evidence="9">
    <location>
        <begin position="246"/>
        <end position="500"/>
    </location>
</feature>
<evidence type="ECO:0000256" key="2">
    <source>
        <dbReference type="ARBA" id="ARBA00022512"/>
    </source>
</evidence>
<dbReference type="Gene3D" id="3.50.30.30">
    <property type="match status" value="1"/>
</dbReference>
<dbReference type="InterPro" id="IPR017296">
    <property type="entry name" value="Peptidase_S8A_SAM-P45"/>
</dbReference>
<evidence type="ECO:0000313" key="11">
    <source>
        <dbReference type="EMBL" id="GIJ18370.1"/>
    </source>
</evidence>
<reference evidence="11 12" key="1">
    <citation type="submission" date="2021-01" db="EMBL/GenBank/DDBJ databases">
        <title>Whole genome shotgun sequence of Verrucosispora gifhornensis NBRC 16317.</title>
        <authorList>
            <person name="Komaki H."/>
            <person name="Tamura T."/>
        </authorList>
    </citation>
    <scope>NUCLEOTIDE SEQUENCE [LARGE SCALE GENOMIC DNA]</scope>
    <source>
        <strain evidence="11 12">NBRC 16317</strain>
    </source>
</reference>
<feature type="region of interest" description="Disordered" evidence="7">
    <location>
        <begin position="186"/>
        <end position="207"/>
    </location>
</feature>
<dbReference type="RefSeq" id="WP_204292696.1">
    <property type="nucleotide sequence ID" value="NZ_BAAAGZ010000004.1"/>
</dbReference>
<keyword evidence="12" id="KW-1185">Reference proteome</keyword>
<feature type="active site" description="Charge relay system" evidence="6">
    <location>
        <position position="255"/>
    </location>
</feature>
<dbReference type="InterPro" id="IPR015500">
    <property type="entry name" value="Peptidase_S8_subtilisin-rel"/>
</dbReference>
<keyword evidence="3 6" id="KW-0645">Protease</keyword>
<sequence length="1260" mass="132226">MRLSFTRRFAASLGVTLVAALLTPVAAHSAAVPPTPPGAAHGGGTSPDPATVTLITGDTVTVTPGAGAAPPTVDVERAPGATGPVQISTEGRDTYVYPGEAMAHIATGRLDKQLFNVTQLIAQGYDDAHTDALPLILTRTQGSATRRAGTALPGVDSTLMLSSVNGEAVRARRSEVAAFWSALTADDRSSGPSATGRSAGTPQAGGAPSFGAGIDAVWLDSKAKAALADTTAQIGAPAVWATGSSGSGIRVAVLDSGYDPSHPDLADRVVASRSFIPGDDIVDQSGHGTHTASILAGTGAASGGVERGVASGADLVVGKVLGDNGSGSASGVIAGMEWAARTEKARVINMSLGVNVWRTQDDPLSQAVNRLSAETGALFVVSAGNSGQDPYALSAPGTADAALTVGAVDAADRLAVFSSAGPRMIDDGLKPDISAPGVDVLAARSQHMYWDEGYYRLDSGTSMAAPHVAGAAVLLAQKHPEWSRQQIKDALMGTSTRTPAYSAYQAGTGRVNVAAAYHQDQVVATGSVDAGLVRWSPGTRRQPITRAVTYTNTTRSPVTLELSVDAGLSPARTFTVAPKRVTVPAGASSTVDVVVEPQGLAAGRYSAQVIARHAAGEVHTAVGVSVEPEKRNLTIHLKDRAGRPYSGEVEIVDADGVSTVMWVPDGKLTSRWAPGSYTVLAQVEVEGLHGPHSLGLAVLTVPEVDLSTDRVVDLDASQARQVKVATARPTIVASSRVDIYRSFTQREPAPGDWSALRRAILPGAAYDSLWALPTRGTPSRGSFVFTTRFRAEQTPLAVSYPGQRLSDPVVQPGSRPLPEGTSRLDAVFAGAGRKADYAGLSARGRAVVVRASDAVAATDQVAAAQAAGAALLLVVNDRSGRRSDWYGDPDGVSTGPVPVASVNLDEGEALIRKITAAGRQRTTLTVEAHPSPRYVYDLVDFHVGGVPQDPSARTGPRDLARIDLHFARPPAGKKMTEMRRDFPPYEWSFGRPLATRPVAPGPRTDWVSAGPGIRWQQYADISDWTVSQTEEITYRPGSVQQDRWFGPITRPRLLTNNILARGGDWMSATIQGFGDAGSAHDGGAALPQKITLYQGERKRSEINGWPNFFAGELPPERLPYRLVVETTGDPAFSPYSTTTHTEWRFSSGAAPDIQSVALVQLDYRTEVDDEGRAKRRSDVTITPVVVGGTAVTDAVSSVKLEISYDDGVTWQRQDLKEKKGDWRAALAAPQRAEFVSIRVTAAQRNGGGVTQTVVRAFGLR</sequence>